<name>A0A418IIX4_9STAP</name>
<dbReference type="InterPro" id="IPR003593">
    <property type="entry name" value="AAA+_ATPase"/>
</dbReference>
<evidence type="ECO:0000259" key="5">
    <source>
        <dbReference type="PROSITE" id="PS50893"/>
    </source>
</evidence>
<organism evidence="6 7">
    <name type="scientific">Staphylococcus shinii</name>
    <dbReference type="NCBI Taxonomy" id="2912228"/>
    <lineage>
        <taxon>Bacteria</taxon>
        <taxon>Bacillati</taxon>
        <taxon>Bacillota</taxon>
        <taxon>Bacilli</taxon>
        <taxon>Bacillales</taxon>
        <taxon>Staphylococcaceae</taxon>
        <taxon>Staphylococcus</taxon>
    </lineage>
</organism>
<dbReference type="Gene3D" id="3.40.50.300">
    <property type="entry name" value="P-loop containing nucleotide triphosphate hydrolases"/>
    <property type="match status" value="1"/>
</dbReference>
<gene>
    <name evidence="6" type="ORF">BU112_01060</name>
</gene>
<evidence type="ECO:0000256" key="3">
    <source>
        <dbReference type="ARBA" id="ARBA00022741"/>
    </source>
</evidence>
<evidence type="ECO:0000256" key="4">
    <source>
        <dbReference type="ARBA" id="ARBA00022840"/>
    </source>
</evidence>
<dbReference type="PANTHER" id="PTHR42734">
    <property type="entry name" value="METAL TRANSPORT SYSTEM ATP-BINDING PROTEIN TM_0124-RELATED"/>
    <property type="match status" value="1"/>
</dbReference>
<reference evidence="6 7" key="1">
    <citation type="journal article" date="2016" name="Front. Microbiol.">
        <title>Comprehensive Phylogenetic Analysis of Bovine Non-aureus Staphylococci Species Based on Whole-Genome Sequencing.</title>
        <authorList>
            <person name="Naushad S."/>
            <person name="Barkema H.W."/>
            <person name="Luby C."/>
            <person name="Condas L.A."/>
            <person name="Nobrega D.B."/>
            <person name="Carson D.A."/>
            <person name="De Buck J."/>
        </authorList>
    </citation>
    <scope>NUCLEOTIDE SEQUENCE [LARGE SCALE GENOMIC DNA]</scope>
    <source>
        <strain evidence="6 7">SNUC 4554</strain>
    </source>
</reference>
<dbReference type="InterPro" id="IPR050153">
    <property type="entry name" value="Metal_Ion_Import_ABC"/>
</dbReference>
<dbReference type="RefSeq" id="WP_069792650.1">
    <property type="nucleotide sequence ID" value="NZ_CP068712.1"/>
</dbReference>
<dbReference type="SMART" id="SM00382">
    <property type="entry name" value="AAA"/>
    <property type="match status" value="1"/>
</dbReference>
<dbReference type="InterPro" id="IPR027417">
    <property type="entry name" value="P-loop_NTPase"/>
</dbReference>
<keyword evidence="7" id="KW-1185">Reference proteome</keyword>
<evidence type="ECO:0000256" key="1">
    <source>
        <dbReference type="ARBA" id="ARBA00005417"/>
    </source>
</evidence>
<dbReference type="FunFam" id="3.40.50.300:FF:000134">
    <property type="entry name" value="Iron-enterobactin ABC transporter ATP-binding protein"/>
    <property type="match status" value="1"/>
</dbReference>
<dbReference type="SUPFAM" id="SSF52540">
    <property type="entry name" value="P-loop containing nucleoside triphosphate hydrolases"/>
    <property type="match status" value="1"/>
</dbReference>
<dbReference type="EMBL" id="QXUF01000004">
    <property type="protein sequence ID" value="RIN02933.1"/>
    <property type="molecule type" value="Genomic_DNA"/>
</dbReference>
<dbReference type="GO" id="GO:0005524">
    <property type="term" value="F:ATP binding"/>
    <property type="evidence" value="ECO:0007669"/>
    <property type="project" value="UniProtKB-KW"/>
</dbReference>
<comment type="similarity">
    <text evidence="1">Belongs to the ABC transporter superfamily.</text>
</comment>
<dbReference type="OrthoDB" id="9806726at2"/>
<dbReference type="PROSITE" id="PS00211">
    <property type="entry name" value="ABC_TRANSPORTER_1"/>
    <property type="match status" value="1"/>
</dbReference>
<proteinExistence type="inferred from homology"/>
<sequence length="245" mass="27275">MLDIKNLSVTYENKTEALQDVSFQLIKGQIVGIVGPNGAGKTTLIKSIVNLMPHKGIARFNDLPIAKQPKNISYVEQKSNIDSTFPMKVLDCVMLGFYPVLKPWQLPRKQQKQEAEAALKKVNMLEYKDNQIGELSGGQFQRVLIARTLVQQTDLILLDEPFVGIDITSEEIIVELLKELSQKGKTILIVHHDLSKVEKYFDSLIILNKRLIDFGSVATVFNSSNLKAAYGTDILIASESGAHHG</sequence>
<keyword evidence="3" id="KW-0547">Nucleotide-binding</keyword>
<keyword evidence="2" id="KW-0813">Transport</keyword>
<evidence type="ECO:0000256" key="2">
    <source>
        <dbReference type="ARBA" id="ARBA00022448"/>
    </source>
</evidence>
<dbReference type="AlphaFoldDB" id="A0A418IIX4"/>
<evidence type="ECO:0000313" key="7">
    <source>
        <dbReference type="Proteomes" id="UP000286317"/>
    </source>
</evidence>
<dbReference type="PROSITE" id="PS50893">
    <property type="entry name" value="ABC_TRANSPORTER_2"/>
    <property type="match status" value="1"/>
</dbReference>
<dbReference type="GO" id="GO:0016887">
    <property type="term" value="F:ATP hydrolysis activity"/>
    <property type="evidence" value="ECO:0007669"/>
    <property type="project" value="InterPro"/>
</dbReference>
<dbReference type="InterPro" id="IPR017871">
    <property type="entry name" value="ABC_transporter-like_CS"/>
</dbReference>
<dbReference type="Proteomes" id="UP000286317">
    <property type="component" value="Unassembled WGS sequence"/>
</dbReference>
<dbReference type="PANTHER" id="PTHR42734:SF5">
    <property type="entry name" value="IRON TRANSPORT SYSTEM ATP-BINDING PROTEIN HI_0361-RELATED"/>
    <property type="match status" value="1"/>
</dbReference>
<dbReference type="InterPro" id="IPR003439">
    <property type="entry name" value="ABC_transporter-like_ATP-bd"/>
</dbReference>
<accession>A0A418IIX4</accession>
<dbReference type="CDD" id="cd03235">
    <property type="entry name" value="ABC_Metallic_Cations"/>
    <property type="match status" value="1"/>
</dbReference>
<protein>
    <submittedName>
        <fullName evidence="6">Metal ABC transporter ATP-binding protein</fullName>
    </submittedName>
</protein>
<evidence type="ECO:0000313" key="6">
    <source>
        <dbReference type="EMBL" id="RIN02933.1"/>
    </source>
</evidence>
<dbReference type="Pfam" id="PF00005">
    <property type="entry name" value="ABC_tran"/>
    <property type="match status" value="1"/>
</dbReference>
<comment type="caution">
    <text evidence="6">The sequence shown here is derived from an EMBL/GenBank/DDBJ whole genome shotgun (WGS) entry which is preliminary data.</text>
</comment>
<keyword evidence="4 6" id="KW-0067">ATP-binding</keyword>
<feature type="domain" description="ABC transporter" evidence="5">
    <location>
        <begin position="2"/>
        <end position="234"/>
    </location>
</feature>